<proteinExistence type="predicted"/>
<dbReference type="CDD" id="cd00885">
    <property type="entry name" value="cinA"/>
    <property type="match status" value="1"/>
</dbReference>
<sequence length="231" mass="24962">MNTAVVTVGDELLAGRTTDTNATWLCEQLATRGVTVERVTTVPDRVGDIARVVNEYRAEYDAVIVTGGLGPTHDDVTMDGVAAALGTDLTEHEDADAWLEKQGYSHADLTEGTTELPAGARPLHNEVGVAPGAALEGVYVLPGVPDEMRAMFETIESEFVGTPTHRAVVVADEPESALLDRLERLREEFDVSVGSYPGESVRVEIENVNETTVREAASWLRNRVETTDDGR</sequence>
<dbReference type="EMBL" id="VTAW01000002">
    <property type="protein sequence ID" value="TYT63443.1"/>
    <property type="molecule type" value="Genomic_DNA"/>
</dbReference>
<dbReference type="SMART" id="SM00852">
    <property type="entry name" value="MoCF_biosynth"/>
    <property type="match status" value="1"/>
</dbReference>
<dbReference type="NCBIfam" id="TIGR00177">
    <property type="entry name" value="molyb_syn"/>
    <property type="match status" value="1"/>
</dbReference>
<feature type="domain" description="MoaB/Mog" evidence="1">
    <location>
        <begin position="4"/>
        <end position="162"/>
    </location>
</feature>
<dbReference type="PANTHER" id="PTHR13939:SF0">
    <property type="entry name" value="NMN AMIDOHYDROLASE-LIKE PROTEIN YFAY"/>
    <property type="match status" value="1"/>
</dbReference>
<evidence type="ECO:0000259" key="1">
    <source>
        <dbReference type="SMART" id="SM00852"/>
    </source>
</evidence>
<dbReference type="Pfam" id="PF00994">
    <property type="entry name" value="MoCF_biosynth"/>
    <property type="match status" value="1"/>
</dbReference>
<protein>
    <submittedName>
        <fullName evidence="2">Competence/damage-inducible protein A</fullName>
    </submittedName>
</protein>
<dbReference type="InterPro" id="IPR001453">
    <property type="entry name" value="MoaB/Mog_dom"/>
</dbReference>
<dbReference type="InterPro" id="IPR050101">
    <property type="entry name" value="CinA"/>
</dbReference>
<gene>
    <name evidence="2" type="ORF">FYC77_02390</name>
</gene>
<dbReference type="InterPro" id="IPR036425">
    <property type="entry name" value="MoaB/Mog-like_dom_sf"/>
</dbReference>
<name>A0A5D5AQZ6_9EURY</name>
<dbReference type="RefSeq" id="WP_149079910.1">
    <property type="nucleotide sequence ID" value="NZ_VTAW01000002.1"/>
</dbReference>
<evidence type="ECO:0000313" key="3">
    <source>
        <dbReference type="Proteomes" id="UP000324104"/>
    </source>
</evidence>
<accession>A0A5D5AQZ6</accession>
<dbReference type="Gene3D" id="3.40.980.10">
    <property type="entry name" value="MoaB/Mog-like domain"/>
    <property type="match status" value="1"/>
</dbReference>
<dbReference type="SUPFAM" id="SSF53218">
    <property type="entry name" value="Molybdenum cofactor biosynthesis proteins"/>
    <property type="match status" value="1"/>
</dbReference>
<dbReference type="PANTHER" id="PTHR13939">
    <property type="entry name" value="NICOTINAMIDE-NUCLEOTIDE AMIDOHYDROLASE PNCC"/>
    <property type="match status" value="1"/>
</dbReference>
<comment type="caution">
    <text evidence="2">The sequence shown here is derived from an EMBL/GenBank/DDBJ whole genome shotgun (WGS) entry which is preliminary data.</text>
</comment>
<organism evidence="2 3">
    <name type="scientific">Natrialba swarupiae</name>
    <dbReference type="NCBI Taxonomy" id="2448032"/>
    <lineage>
        <taxon>Archaea</taxon>
        <taxon>Methanobacteriati</taxon>
        <taxon>Methanobacteriota</taxon>
        <taxon>Stenosarchaea group</taxon>
        <taxon>Halobacteria</taxon>
        <taxon>Halobacteriales</taxon>
        <taxon>Natrialbaceae</taxon>
        <taxon>Natrialba</taxon>
    </lineage>
</organism>
<dbReference type="Proteomes" id="UP000324104">
    <property type="component" value="Unassembled WGS sequence"/>
</dbReference>
<evidence type="ECO:0000313" key="2">
    <source>
        <dbReference type="EMBL" id="TYT63443.1"/>
    </source>
</evidence>
<reference evidence="2 3" key="1">
    <citation type="submission" date="2019-08" db="EMBL/GenBank/DDBJ databases">
        <title>Archaea genome.</title>
        <authorList>
            <person name="Kajale S."/>
            <person name="Shouche Y."/>
            <person name="Deshpande N."/>
            <person name="Sharma A."/>
        </authorList>
    </citation>
    <scope>NUCLEOTIDE SEQUENCE [LARGE SCALE GENOMIC DNA]</scope>
    <source>
        <strain evidence="2 3">ESP3B_9</strain>
    </source>
</reference>
<keyword evidence="3" id="KW-1185">Reference proteome</keyword>
<dbReference type="AlphaFoldDB" id="A0A5D5AQZ6"/>